<dbReference type="GeneID" id="18263498"/>
<dbReference type="RefSeq" id="YP_009001542.1">
    <property type="nucleotide sequence ID" value="NC_023426.1"/>
</dbReference>
<dbReference type="Gene3D" id="2.70.50.50">
    <property type="entry name" value="chitin-binding protein cbp21"/>
    <property type="match status" value="1"/>
</dbReference>
<dbReference type="SUPFAM" id="SSF81296">
    <property type="entry name" value="E set domains"/>
    <property type="match status" value="1"/>
</dbReference>
<organism evidence="1 2">
    <name type="scientific">Alphaentomopoxvirus acuprea</name>
    <dbReference type="NCBI Taxonomy" id="62099"/>
    <lineage>
        <taxon>Viruses</taxon>
        <taxon>Varidnaviria</taxon>
        <taxon>Bamfordvirae</taxon>
        <taxon>Nucleocytoviricota</taxon>
        <taxon>Pokkesviricetes</taxon>
        <taxon>Chitovirales</taxon>
        <taxon>Poxviridae</taxon>
        <taxon>Entomopoxvirinae</taxon>
        <taxon>Alphaentomopoxvirus</taxon>
    </lineage>
</organism>
<dbReference type="EMBL" id="AP013055">
    <property type="protein sequence ID" value="BAO49429.1"/>
    <property type="molecule type" value="Genomic_DNA"/>
</dbReference>
<name>W6JPK3_9POXV</name>
<sequence>MKRVIGLYMLINNVFCGNYISFPIPRQLKCNNIENRMCEKSYNYIYDKIYDSNGNEHIAHDVANKMFQSYDSYMKYAGPKYYSLTNIKNNIIPNNLCSANTYDKSGMDLIGDWKPNILDDSGYLEIALCSDYIDDYSYIEVYITHSNFNVEKHKIEWNILYLIYNNSVSLSANNNNYNCKNDYIYKFIIDVPYRNSQFLLYIRHQLANSNGLGTYNCIDMIFKTHEHNCCKHDCCKHDCKHDCCKHDCCKHDCKHDCCKHDCKHDCCKHDCKHDCCKHDCKHDCCKHDCCKHDCKHDCCKHDCKHDCCKHDCKHDCCKHDCKHDCCKHDCKHDCCKHDCCKHDCCKHDCCKHDCCKHDCCKHDCKHDCKHGCKHDCKHDCKHCCKHDCKHDCCKHDCCKHDCKHCCKYDCCKHDCCKYDKYWRKY</sequence>
<dbReference type="Proteomes" id="UP000174145">
    <property type="component" value="Segment"/>
</dbReference>
<protein>
    <submittedName>
        <fullName evidence="1">Fusolin like protein</fullName>
    </submittedName>
</protein>
<reference evidence="1 2" key="1">
    <citation type="journal article" date="2014" name="Virology">
        <title>The complete genome sequence of the Alphaentomopoxvirus Anomala cuprea entomopoxvirus, including its terminal hairpin loop sequences, suggests a potentially unique mode of apoptosis inhibition and mode of DNA replication.</title>
        <authorList>
            <person name="Mitsuhashi W."/>
            <person name="Miyamoto K."/>
            <person name="Wada S."/>
        </authorList>
    </citation>
    <scope>NUCLEOTIDE SEQUENCE [LARGE SCALE GENOMIC DNA]</scope>
    <source>
        <strain evidence="1">CV6M</strain>
    </source>
</reference>
<proteinExistence type="predicted"/>
<dbReference type="KEGG" id="vg:18263498"/>
<accession>W6JPK3</accession>
<keyword evidence="2" id="KW-1185">Reference proteome</keyword>
<dbReference type="InterPro" id="IPR014756">
    <property type="entry name" value="Ig_E-set"/>
</dbReference>
<evidence type="ECO:0000313" key="2">
    <source>
        <dbReference type="Proteomes" id="UP000174145"/>
    </source>
</evidence>
<evidence type="ECO:0000313" key="1">
    <source>
        <dbReference type="EMBL" id="BAO49429.1"/>
    </source>
</evidence>